<dbReference type="GO" id="GO:0005737">
    <property type="term" value="C:cytoplasm"/>
    <property type="evidence" value="ECO:0007669"/>
    <property type="project" value="TreeGrafter"/>
</dbReference>
<dbReference type="Gene3D" id="3.30.1140.40">
    <property type="entry name" value="Tctex-1"/>
    <property type="match status" value="1"/>
</dbReference>
<proteinExistence type="inferred from homology"/>
<keyword evidence="3" id="KW-1185">Reference proteome</keyword>
<reference evidence="2" key="2">
    <citation type="journal article" date="2023" name="Science">
        <title>Genomic signatures of disease resistance in endangered staghorn corals.</title>
        <authorList>
            <person name="Vollmer S.V."/>
            <person name="Selwyn J.D."/>
            <person name="Despard B.A."/>
            <person name="Roesel C.L."/>
        </authorList>
    </citation>
    <scope>NUCLEOTIDE SEQUENCE</scope>
    <source>
        <strain evidence="2">K2</strain>
    </source>
</reference>
<gene>
    <name evidence="2" type="ORF">P5673_019230</name>
</gene>
<dbReference type="CDD" id="cd21451">
    <property type="entry name" value="DLC-like_TCTEX1D"/>
    <property type="match status" value="1"/>
</dbReference>
<dbReference type="GO" id="GO:0045505">
    <property type="term" value="F:dynein intermediate chain binding"/>
    <property type="evidence" value="ECO:0007669"/>
    <property type="project" value="TreeGrafter"/>
</dbReference>
<dbReference type="InterPro" id="IPR005334">
    <property type="entry name" value="Tctex-1-like"/>
</dbReference>
<organism evidence="2 3">
    <name type="scientific">Acropora cervicornis</name>
    <name type="common">Staghorn coral</name>
    <dbReference type="NCBI Taxonomy" id="6130"/>
    <lineage>
        <taxon>Eukaryota</taxon>
        <taxon>Metazoa</taxon>
        <taxon>Cnidaria</taxon>
        <taxon>Anthozoa</taxon>
        <taxon>Hexacorallia</taxon>
        <taxon>Scleractinia</taxon>
        <taxon>Astrocoeniina</taxon>
        <taxon>Acroporidae</taxon>
        <taxon>Acropora</taxon>
    </lineage>
</organism>
<dbReference type="Pfam" id="PF03645">
    <property type="entry name" value="Tctex-1"/>
    <property type="match status" value="1"/>
</dbReference>
<comment type="similarity">
    <text evidence="1">Belongs to the dynein light chain Tctex-type family.</text>
</comment>
<dbReference type="PANTHER" id="PTHR21255:SF65">
    <property type="entry name" value="TCTEX1 DOMAIN-CONTAINING PROTEIN 2"/>
    <property type="match status" value="1"/>
</dbReference>
<dbReference type="PANTHER" id="PTHR21255">
    <property type="entry name" value="T-COMPLEX-ASSOCIATED-TESTIS-EXPRESSED 1/ DYNEIN LIGHT CHAIN"/>
    <property type="match status" value="1"/>
</dbReference>
<dbReference type="AlphaFoldDB" id="A0AAD9V270"/>
<name>A0AAD9V270_ACRCE</name>
<evidence type="ECO:0000313" key="2">
    <source>
        <dbReference type="EMBL" id="KAK2558513.1"/>
    </source>
</evidence>
<protein>
    <submittedName>
        <fullName evidence="2">Dynein light chain Tctex-type 5-B</fullName>
    </submittedName>
</protein>
<comment type="caution">
    <text evidence="2">The sequence shown here is derived from an EMBL/GenBank/DDBJ whole genome shotgun (WGS) entry which is preliminary data.</text>
</comment>
<dbReference type="EMBL" id="JARQWQ010000044">
    <property type="protein sequence ID" value="KAK2558513.1"/>
    <property type="molecule type" value="Genomic_DNA"/>
</dbReference>
<accession>A0AAD9V270</accession>
<dbReference type="GO" id="GO:0005868">
    <property type="term" value="C:cytoplasmic dynein complex"/>
    <property type="evidence" value="ECO:0007669"/>
    <property type="project" value="TreeGrafter"/>
</dbReference>
<reference evidence="2" key="1">
    <citation type="journal article" date="2023" name="G3 (Bethesda)">
        <title>Whole genome assembly and annotation of the endangered Caribbean coral Acropora cervicornis.</title>
        <authorList>
            <person name="Selwyn J.D."/>
            <person name="Vollmer S.V."/>
        </authorList>
    </citation>
    <scope>NUCLEOTIDE SEQUENCE</scope>
    <source>
        <strain evidence="2">K2</strain>
    </source>
</reference>
<dbReference type="Proteomes" id="UP001249851">
    <property type="component" value="Unassembled WGS sequence"/>
</dbReference>
<dbReference type="GO" id="GO:0007018">
    <property type="term" value="P:microtubule-based movement"/>
    <property type="evidence" value="ECO:0007669"/>
    <property type="project" value="TreeGrafter"/>
</dbReference>
<dbReference type="InterPro" id="IPR038586">
    <property type="entry name" value="Tctex-1-like_sf"/>
</dbReference>
<evidence type="ECO:0000313" key="3">
    <source>
        <dbReference type="Proteomes" id="UP001249851"/>
    </source>
</evidence>
<evidence type="ECO:0000256" key="1">
    <source>
        <dbReference type="ARBA" id="ARBA00005361"/>
    </source>
</evidence>
<sequence length="142" mass="15728">METLSELQTKTRKVGLLSASKRSFFAANQPAAGAGHENVNGAVVKQLIEEVLVRTLTDVTYDQTVCRDLSLRISEEVKSQVKQLGFDRYKIVCITHIGSKMSQGIKIGSLCCWDANNDNFTECSFANRSLFAVTLVFGVYQE</sequence>